<dbReference type="PRINTS" id="PR00455">
    <property type="entry name" value="HTHTETR"/>
</dbReference>
<accession>A0ABV8QN26</accession>
<dbReference type="RefSeq" id="WP_379890207.1">
    <property type="nucleotide sequence ID" value="NZ_JBHSDI010000063.1"/>
</dbReference>
<protein>
    <submittedName>
        <fullName evidence="4">TetR/AcrR family transcriptional regulator</fullName>
    </submittedName>
</protein>
<dbReference type="PANTHER" id="PTHR30055">
    <property type="entry name" value="HTH-TYPE TRANSCRIPTIONAL REGULATOR RUTR"/>
    <property type="match status" value="1"/>
</dbReference>
<feature type="DNA-binding region" description="H-T-H motif" evidence="2">
    <location>
        <begin position="37"/>
        <end position="56"/>
    </location>
</feature>
<dbReference type="InterPro" id="IPR050109">
    <property type="entry name" value="HTH-type_TetR-like_transc_reg"/>
</dbReference>
<keyword evidence="1 2" id="KW-0238">DNA-binding</keyword>
<organism evidence="4 5">
    <name type="scientific">Marinobacter lacisalsi</name>
    <dbReference type="NCBI Taxonomy" id="475979"/>
    <lineage>
        <taxon>Bacteria</taxon>
        <taxon>Pseudomonadati</taxon>
        <taxon>Pseudomonadota</taxon>
        <taxon>Gammaproteobacteria</taxon>
        <taxon>Pseudomonadales</taxon>
        <taxon>Marinobacteraceae</taxon>
        <taxon>Marinobacter</taxon>
    </lineage>
</organism>
<dbReference type="Proteomes" id="UP001595798">
    <property type="component" value="Unassembled WGS sequence"/>
</dbReference>
<keyword evidence="5" id="KW-1185">Reference proteome</keyword>
<evidence type="ECO:0000313" key="4">
    <source>
        <dbReference type="EMBL" id="MFC4261055.1"/>
    </source>
</evidence>
<evidence type="ECO:0000313" key="5">
    <source>
        <dbReference type="Proteomes" id="UP001595798"/>
    </source>
</evidence>
<dbReference type="InterPro" id="IPR032551">
    <property type="entry name" value="BscR_C"/>
</dbReference>
<dbReference type="Gene3D" id="1.10.357.10">
    <property type="entry name" value="Tetracycline Repressor, domain 2"/>
    <property type="match status" value="1"/>
</dbReference>
<name>A0ABV8QN26_9GAMM</name>
<proteinExistence type="predicted"/>
<dbReference type="Pfam" id="PF16295">
    <property type="entry name" value="TetR_C_10"/>
    <property type="match status" value="1"/>
</dbReference>
<comment type="caution">
    <text evidence="4">The sequence shown here is derived from an EMBL/GenBank/DDBJ whole genome shotgun (WGS) entry which is preliminary data.</text>
</comment>
<dbReference type="SUPFAM" id="SSF46689">
    <property type="entry name" value="Homeodomain-like"/>
    <property type="match status" value="1"/>
</dbReference>
<feature type="domain" description="HTH tetR-type" evidence="3">
    <location>
        <begin position="14"/>
        <end position="74"/>
    </location>
</feature>
<evidence type="ECO:0000256" key="1">
    <source>
        <dbReference type="ARBA" id="ARBA00023125"/>
    </source>
</evidence>
<gene>
    <name evidence="4" type="ORF">ACFOZ5_18695</name>
</gene>
<evidence type="ECO:0000259" key="3">
    <source>
        <dbReference type="PROSITE" id="PS50977"/>
    </source>
</evidence>
<dbReference type="EMBL" id="JBHSDI010000063">
    <property type="protein sequence ID" value="MFC4261055.1"/>
    <property type="molecule type" value="Genomic_DNA"/>
</dbReference>
<dbReference type="SUPFAM" id="SSF48498">
    <property type="entry name" value="Tetracyclin repressor-like, C-terminal domain"/>
    <property type="match status" value="1"/>
</dbReference>
<dbReference type="InterPro" id="IPR001647">
    <property type="entry name" value="HTH_TetR"/>
</dbReference>
<dbReference type="PANTHER" id="PTHR30055:SF207">
    <property type="entry name" value="HTH-TYPE TRANSCRIPTIONAL REPRESSOR FATR"/>
    <property type="match status" value="1"/>
</dbReference>
<dbReference type="Pfam" id="PF00440">
    <property type="entry name" value="TetR_N"/>
    <property type="match status" value="1"/>
</dbReference>
<dbReference type="PROSITE" id="PS50977">
    <property type="entry name" value="HTH_TETR_2"/>
    <property type="match status" value="1"/>
</dbReference>
<dbReference type="InterPro" id="IPR036271">
    <property type="entry name" value="Tet_transcr_reg_TetR-rel_C_sf"/>
</dbReference>
<reference evidence="5" key="1">
    <citation type="journal article" date="2019" name="Int. J. Syst. Evol. Microbiol.">
        <title>The Global Catalogue of Microorganisms (GCM) 10K type strain sequencing project: providing services to taxonomists for standard genome sequencing and annotation.</title>
        <authorList>
            <consortium name="The Broad Institute Genomics Platform"/>
            <consortium name="The Broad Institute Genome Sequencing Center for Infectious Disease"/>
            <person name="Wu L."/>
            <person name="Ma J."/>
        </authorList>
    </citation>
    <scope>NUCLEOTIDE SEQUENCE [LARGE SCALE GENOMIC DNA]</scope>
    <source>
        <strain evidence="5">CECT 7297</strain>
    </source>
</reference>
<evidence type="ECO:0000256" key="2">
    <source>
        <dbReference type="PROSITE-ProRule" id="PRU00335"/>
    </source>
</evidence>
<dbReference type="InterPro" id="IPR009057">
    <property type="entry name" value="Homeodomain-like_sf"/>
</dbReference>
<sequence length="199" mass="23043">MASTAQQAQQTDPQPKRTAILEAALDRFAELGVNGVAVPDIARRAQVGTGTIYRYFENKEALVNVLFQEEKVRFGNYLSETAVNHDAPREQFNDYWRRMIGFAREYPKAFRFLELQDHLPYLDEESRELEREVLRRLASPTRSLQQQGVFRNDIRAEIIMATVWGAFVNLMKAERAGYFELSDKDITDARDACWRMCTP</sequence>